<dbReference type="GO" id="GO:0010879">
    <property type="term" value="P:cholesterol transport involved in cholesterol storage"/>
    <property type="evidence" value="ECO:0007669"/>
    <property type="project" value="TreeGrafter"/>
</dbReference>
<dbReference type="GO" id="GO:0032367">
    <property type="term" value="P:intracellular cholesterol transport"/>
    <property type="evidence" value="ECO:0007669"/>
    <property type="project" value="InterPro"/>
</dbReference>
<dbReference type="SMART" id="SM00234">
    <property type="entry name" value="START"/>
    <property type="match status" value="1"/>
</dbReference>
<dbReference type="InterPro" id="IPR005636">
    <property type="entry name" value="DTW"/>
</dbReference>
<dbReference type="InterPro" id="IPR002913">
    <property type="entry name" value="START_lipid-bd_dom"/>
</dbReference>
<gene>
    <name evidence="8" type="ORF">Q8A67_022071</name>
</gene>
<accession>A0AA88P8S9</accession>
<dbReference type="GO" id="GO:0005783">
    <property type="term" value="C:endoplasmic reticulum"/>
    <property type="evidence" value="ECO:0007669"/>
    <property type="project" value="TreeGrafter"/>
</dbReference>
<evidence type="ECO:0000256" key="5">
    <source>
        <dbReference type="ARBA" id="ARBA00048718"/>
    </source>
</evidence>
<dbReference type="EMBL" id="JAUYZG010000022">
    <property type="protein sequence ID" value="KAK2872174.1"/>
    <property type="molecule type" value="Genomic_DNA"/>
</dbReference>
<feature type="region of interest" description="Disordered" evidence="6">
    <location>
        <begin position="1"/>
        <end position="41"/>
    </location>
</feature>
<evidence type="ECO:0000256" key="2">
    <source>
        <dbReference type="ARBA" id="ARBA00022679"/>
    </source>
</evidence>
<sequence length="469" mass="53031">MNSQFNEDTVEEMNEDDDEDEEETTERDEDGDDEGFSVLSDLPVEKSERRPTCRRCCRPVKVCLCPYLPPRPLDVSTSLYVVQHPAEESRVLRTVPLLAACLPPEKCRVFIGRRFSEERYPELAAVCKDARTLLLYPGPNAENLEDLSADFTTTPHNVILIDGTWSQAKDMFLRNALLRTPRQVQLRSAPSSQYVIRTQPTNMCVSTLECAAVTLSIMEKNHSIQEVLLKPLQALCSFQLQHGAQVHHSKEHLIKNGQYNKRISARAMFSHISSEKLQEILVSYHSVNESEWSIAKKSKDVIVWRKPSEEFGGFLYKTEGTVAESPQRIMDYIRPGACRLDWDSMITSLEILQTLDQGRCVVKYTTAGQLWNIISPREFVDFSYTTDYQRGLLSCGVSVDHGEQKAGFVRGFNHPCGWFCVPTQDSGLSLLNGYIQTDLKGMLPQTAVDTAMASGLINFYSDLRRALKA</sequence>
<dbReference type="Gene3D" id="3.30.530.20">
    <property type="match status" value="1"/>
</dbReference>
<proteinExistence type="predicted"/>
<keyword evidence="2" id="KW-0808">Transferase</keyword>
<dbReference type="EC" id="2.5.1.25" evidence="1"/>
<keyword evidence="4" id="KW-0819">tRNA processing</keyword>
<dbReference type="Pfam" id="PF03942">
    <property type="entry name" value="DTW"/>
    <property type="match status" value="1"/>
</dbReference>
<feature type="compositionally biased region" description="Acidic residues" evidence="6">
    <location>
        <begin position="8"/>
        <end position="35"/>
    </location>
</feature>
<keyword evidence="3" id="KW-0949">S-adenosyl-L-methionine</keyword>
<dbReference type="PANTHER" id="PTHR47006:SF1">
    <property type="entry name" value="STAR-RELATED LIPID TRANSFER PROTEIN 4"/>
    <property type="match status" value="1"/>
</dbReference>
<dbReference type="GO" id="GO:0120020">
    <property type="term" value="F:cholesterol transfer activity"/>
    <property type="evidence" value="ECO:0007669"/>
    <property type="project" value="TreeGrafter"/>
</dbReference>
<comment type="caution">
    <text evidence="8">The sequence shown here is derived from an EMBL/GenBank/DDBJ whole genome shotgun (WGS) entry which is preliminary data.</text>
</comment>
<evidence type="ECO:0000313" key="9">
    <source>
        <dbReference type="Proteomes" id="UP001187343"/>
    </source>
</evidence>
<keyword evidence="9" id="KW-1185">Reference proteome</keyword>
<dbReference type="PROSITE" id="PS50848">
    <property type="entry name" value="START"/>
    <property type="match status" value="1"/>
</dbReference>
<dbReference type="Pfam" id="PF01852">
    <property type="entry name" value="START"/>
    <property type="match status" value="1"/>
</dbReference>
<reference evidence="8" key="1">
    <citation type="submission" date="2023-08" db="EMBL/GenBank/DDBJ databases">
        <title>Chromosome-level Genome Assembly of mud carp (Cirrhinus molitorella).</title>
        <authorList>
            <person name="Liu H."/>
        </authorList>
    </citation>
    <scope>NUCLEOTIDE SEQUENCE</scope>
    <source>
        <strain evidence="8">Prfri</strain>
        <tissue evidence="8">Muscle</tissue>
    </source>
</reference>
<dbReference type="GO" id="GO:0005829">
    <property type="term" value="C:cytosol"/>
    <property type="evidence" value="ECO:0007669"/>
    <property type="project" value="TreeGrafter"/>
</dbReference>
<dbReference type="InterPro" id="IPR042555">
    <property type="entry name" value="StarD4"/>
</dbReference>
<dbReference type="GO" id="GO:0015485">
    <property type="term" value="F:cholesterol binding"/>
    <property type="evidence" value="ECO:0007669"/>
    <property type="project" value="InterPro"/>
</dbReference>
<evidence type="ECO:0000256" key="6">
    <source>
        <dbReference type="SAM" id="MobiDB-lite"/>
    </source>
</evidence>
<evidence type="ECO:0000256" key="4">
    <source>
        <dbReference type="ARBA" id="ARBA00022694"/>
    </source>
</evidence>
<evidence type="ECO:0000259" key="7">
    <source>
        <dbReference type="PROSITE" id="PS50848"/>
    </source>
</evidence>
<dbReference type="SUPFAM" id="SSF55961">
    <property type="entry name" value="Bet v1-like"/>
    <property type="match status" value="1"/>
</dbReference>
<dbReference type="GO" id="GO:0016432">
    <property type="term" value="F:tRNA-uridine aminocarboxypropyltransferase activity"/>
    <property type="evidence" value="ECO:0007669"/>
    <property type="project" value="UniProtKB-EC"/>
</dbReference>
<protein>
    <recommendedName>
        <fullName evidence="1">tRNA-uridine aminocarboxypropyltransferase</fullName>
        <ecNumber evidence="1">2.5.1.25</ecNumber>
    </recommendedName>
</protein>
<dbReference type="GO" id="GO:0008033">
    <property type="term" value="P:tRNA processing"/>
    <property type="evidence" value="ECO:0007669"/>
    <property type="project" value="UniProtKB-KW"/>
</dbReference>
<dbReference type="InterPro" id="IPR023393">
    <property type="entry name" value="START-like_dom_sf"/>
</dbReference>
<evidence type="ECO:0000256" key="1">
    <source>
        <dbReference type="ARBA" id="ARBA00012386"/>
    </source>
</evidence>
<dbReference type="GO" id="GO:0070508">
    <property type="term" value="P:cholesterol import"/>
    <property type="evidence" value="ECO:0007669"/>
    <property type="project" value="TreeGrafter"/>
</dbReference>
<feature type="domain" description="START" evidence="7">
    <location>
        <begin position="281"/>
        <end position="469"/>
    </location>
</feature>
<dbReference type="SMART" id="SM01144">
    <property type="entry name" value="DTW"/>
    <property type="match status" value="1"/>
</dbReference>
<name>A0AA88P8S9_9TELE</name>
<dbReference type="PANTHER" id="PTHR47006">
    <property type="entry name" value="STAR-RELATED LIPID TRANSFER PROTEIN 4"/>
    <property type="match status" value="1"/>
</dbReference>
<evidence type="ECO:0000256" key="3">
    <source>
        <dbReference type="ARBA" id="ARBA00022691"/>
    </source>
</evidence>
<evidence type="ECO:0000313" key="8">
    <source>
        <dbReference type="EMBL" id="KAK2872174.1"/>
    </source>
</evidence>
<organism evidence="8 9">
    <name type="scientific">Cirrhinus molitorella</name>
    <name type="common">mud carp</name>
    <dbReference type="NCBI Taxonomy" id="172907"/>
    <lineage>
        <taxon>Eukaryota</taxon>
        <taxon>Metazoa</taxon>
        <taxon>Chordata</taxon>
        <taxon>Craniata</taxon>
        <taxon>Vertebrata</taxon>
        <taxon>Euteleostomi</taxon>
        <taxon>Actinopterygii</taxon>
        <taxon>Neopterygii</taxon>
        <taxon>Teleostei</taxon>
        <taxon>Ostariophysi</taxon>
        <taxon>Cypriniformes</taxon>
        <taxon>Cyprinidae</taxon>
        <taxon>Labeoninae</taxon>
        <taxon>Labeonini</taxon>
        <taxon>Cirrhinus</taxon>
    </lineage>
</organism>
<dbReference type="AlphaFoldDB" id="A0AA88P8S9"/>
<dbReference type="Proteomes" id="UP001187343">
    <property type="component" value="Unassembled WGS sequence"/>
</dbReference>
<comment type="catalytic activity">
    <reaction evidence="5">
        <text>a uridine in tRNA + S-adenosyl-L-methionine = a 3-[(3S)-3-amino-3-carboxypropyl]uridine in tRNA + S-methyl-5'-thioadenosine + H(+)</text>
        <dbReference type="Rhea" id="RHEA:62432"/>
        <dbReference type="Rhea" id="RHEA-COMP:13339"/>
        <dbReference type="Rhea" id="RHEA-COMP:16092"/>
        <dbReference type="ChEBI" id="CHEBI:15378"/>
        <dbReference type="ChEBI" id="CHEBI:17509"/>
        <dbReference type="ChEBI" id="CHEBI:59789"/>
        <dbReference type="ChEBI" id="CHEBI:65315"/>
        <dbReference type="ChEBI" id="CHEBI:82930"/>
        <dbReference type="EC" id="2.5.1.25"/>
    </reaction>
</comment>